<organism evidence="3 4">
    <name type="scientific">Holzapfeliella saturejae</name>
    <dbReference type="NCBI Taxonomy" id="3082953"/>
    <lineage>
        <taxon>Bacteria</taxon>
        <taxon>Bacillati</taxon>
        <taxon>Bacillota</taxon>
        <taxon>Bacilli</taxon>
        <taxon>Lactobacillales</taxon>
        <taxon>Lactobacillaceae</taxon>
        <taxon>Holzapfeliella</taxon>
    </lineage>
</organism>
<proteinExistence type="predicted"/>
<gene>
    <name evidence="3" type="ORF">R4Y45_06205</name>
</gene>
<dbReference type="RefSeq" id="WP_339970312.1">
    <property type="nucleotide sequence ID" value="NZ_JAWMWG010000003.1"/>
</dbReference>
<feature type="compositionally biased region" description="Basic and acidic residues" evidence="1">
    <location>
        <begin position="102"/>
        <end position="123"/>
    </location>
</feature>
<evidence type="ECO:0000313" key="3">
    <source>
        <dbReference type="EMBL" id="MEJ6348807.1"/>
    </source>
</evidence>
<evidence type="ECO:0000259" key="2">
    <source>
        <dbReference type="Pfam" id="PF14297"/>
    </source>
</evidence>
<protein>
    <submittedName>
        <fullName evidence="3">DUF4373 domain-containing protein</fullName>
    </submittedName>
</protein>
<evidence type="ECO:0000256" key="1">
    <source>
        <dbReference type="SAM" id="MobiDB-lite"/>
    </source>
</evidence>
<name>A0ABU8SHF1_9LACO</name>
<dbReference type="Pfam" id="PF14297">
    <property type="entry name" value="Lin1244_N"/>
    <property type="match status" value="1"/>
</dbReference>
<accession>A0ABU8SHF1</accession>
<dbReference type="EMBL" id="JAWMWG010000003">
    <property type="protein sequence ID" value="MEJ6348807.1"/>
    <property type="molecule type" value="Genomic_DNA"/>
</dbReference>
<sequence length="268" mass="31694">MSTISYFSHDSNARNSAKLIKLRMGLGLEGYAIYFMILERLREAKDYKSSTDYDMLAFDFRTDSEKVKKVVEDYSLFSLSEGHDFFWSKSFDERMTLKDEKNKRLSEAGKRGAEKRWQSKADSHPNSQGIGANSKKRKEKKSKVKKSIYTHDSSSQVYDTDDPNYKLAKLLFEEIKVNDPKFKQPNLQKWANDIRLTHERDDRSYDEIEKVIKWVQKDDFWKTNVLSPAKLRKRYSQLIMKIKDEPQQQSYTQQDDFQRQLKEAGIDF</sequence>
<evidence type="ECO:0000313" key="4">
    <source>
        <dbReference type="Proteomes" id="UP001377804"/>
    </source>
</evidence>
<feature type="domain" description="Lin1244/Lin1753-like N-terminal" evidence="2">
    <location>
        <begin position="6"/>
        <end position="90"/>
    </location>
</feature>
<feature type="compositionally biased region" description="Basic residues" evidence="1">
    <location>
        <begin position="134"/>
        <end position="148"/>
    </location>
</feature>
<dbReference type="Proteomes" id="UP001377804">
    <property type="component" value="Unassembled WGS sequence"/>
</dbReference>
<reference evidence="3 4" key="1">
    <citation type="submission" date="2023-10" db="EMBL/GenBank/DDBJ databases">
        <title>Holzapfeliella saturejae sp. nov. isolated from Satureja montana flowers.</title>
        <authorList>
            <person name="Alcantara C."/>
            <person name="Zuniga M."/>
            <person name="Landete J.M."/>
            <person name="Monedero V."/>
        </authorList>
    </citation>
    <scope>NUCLEOTIDE SEQUENCE [LARGE SCALE GENOMIC DNA]</scope>
    <source>
        <strain evidence="3 4">He02</strain>
    </source>
</reference>
<comment type="caution">
    <text evidence="3">The sequence shown here is derived from an EMBL/GenBank/DDBJ whole genome shotgun (WGS) entry which is preliminary data.</text>
</comment>
<feature type="region of interest" description="Disordered" evidence="1">
    <location>
        <begin position="102"/>
        <end position="155"/>
    </location>
</feature>
<keyword evidence="4" id="KW-1185">Reference proteome</keyword>
<dbReference type="InterPro" id="IPR025400">
    <property type="entry name" value="Lin1244/Lin1753-like_N"/>
</dbReference>